<organism evidence="2">
    <name type="scientific">Cupriavidus taiwanensis</name>
    <dbReference type="NCBI Taxonomy" id="164546"/>
    <lineage>
        <taxon>Bacteria</taxon>
        <taxon>Pseudomonadati</taxon>
        <taxon>Pseudomonadota</taxon>
        <taxon>Betaproteobacteria</taxon>
        <taxon>Burkholderiales</taxon>
        <taxon>Burkholderiaceae</taxon>
        <taxon>Cupriavidus</taxon>
    </lineage>
</organism>
<reference evidence="2" key="1">
    <citation type="submission" date="2018-01" db="EMBL/GenBank/DDBJ databases">
        <authorList>
            <person name="Clerissi C."/>
        </authorList>
    </citation>
    <scope>NUCLEOTIDE SEQUENCE</scope>
    <source>
        <strain evidence="2">Cupriavidus taiwanensis STM 8556</strain>
    </source>
</reference>
<accession>A0A375EE57</accession>
<dbReference type="Pfam" id="PF01575">
    <property type="entry name" value="MaoC_dehydratas"/>
    <property type="match status" value="1"/>
</dbReference>
<dbReference type="PANTHER" id="PTHR42993">
    <property type="entry name" value="MAOC-LIKE DEHYDRATASE DOMAIN-CONTAINING PROTEIN"/>
    <property type="match status" value="1"/>
</dbReference>
<gene>
    <name evidence="2" type="ORF">CBM2613_B50069</name>
</gene>
<dbReference type="Proteomes" id="UP000256952">
    <property type="component" value="Chromosome CBM2613_b"/>
</dbReference>
<keyword evidence="2" id="KW-0456">Lyase</keyword>
<dbReference type="InterPro" id="IPR002539">
    <property type="entry name" value="MaoC-like_dom"/>
</dbReference>
<dbReference type="SUPFAM" id="SSF54637">
    <property type="entry name" value="Thioesterase/thiol ester dehydrase-isomerase"/>
    <property type="match status" value="1"/>
</dbReference>
<dbReference type="EMBL" id="OFTH01000047">
    <property type="protein sequence ID" value="SOZ72921.1"/>
    <property type="molecule type" value="Genomic_DNA"/>
</dbReference>
<evidence type="ECO:0000313" key="2">
    <source>
        <dbReference type="EMBL" id="SOZ72921.1"/>
    </source>
</evidence>
<dbReference type="CDD" id="cd03450">
    <property type="entry name" value="NodN"/>
    <property type="match status" value="1"/>
</dbReference>
<dbReference type="AlphaFoldDB" id="A0A375EE57"/>
<evidence type="ECO:0000259" key="1">
    <source>
        <dbReference type="Pfam" id="PF01575"/>
    </source>
</evidence>
<dbReference type="Gene3D" id="3.10.129.10">
    <property type="entry name" value="Hotdog Thioesterase"/>
    <property type="match status" value="1"/>
</dbReference>
<dbReference type="PANTHER" id="PTHR42993:SF1">
    <property type="entry name" value="MAOC-LIKE DEHYDRATASE DOMAIN-CONTAINING PROTEIN"/>
    <property type="match status" value="1"/>
</dbReference>
<dbReference type="EC" id="4.2.1.17" evidence="2"/>
<feature type="domain" description="MaoC-like" evidence="1">
    <location>
        <begin position="14"/>
        <end position="119"/>
    </location>
</feature>
<sequence>MREIASLDALKVLVGQDVGTSEWIDISQNDVNQFAQATGDHQWIHTDPERAEKESPFGGPVAHGFLTLSLLPALMSKTIQVRGVRMGVNYGLNRVRFTAPVPVGAAVRLHAKLVSVDAPDSSVATLTWAVTMEARGIAKPVCVAETLSRLYF</sequence>
<protein>
    <submittedName>
        <fullName evidence="2">Enoyl-CoA hydratase 1</fullName>
        <ecNumber evidence="2">4.2.1.17</ecNumber>
    </submittedName>
</protein>
<dbReference type="InterPro" id="IPR039375">
    <property type="entry name" value="NodN-like"/>
</dbReference>
<name>A0A375EE57_9BURK</name>
<dbReference type="RefSeq" id="WP_116298490.1">
    <property type="nucleotide sequence ID" value="NZ_LT992560.1"/>
</dbReference>
<dbReference type="GO" id="GO:0004300">
    <property type="term" value="F:enoyl-CoA hydratase activity"/>
    <property type="evidence" value="ECO:0007669"/>
    <property type="project" value="UniProtKB-EC"/>
</dbReference>
<proteinExistence type="predicted"/>
<dbReference type="InterPro" id="IPR029069">
    <property type="entry name" value="HotDog_dom_sf"/>
</dbReference>
<comment type="caution">
    <text evidence="2">The sequence shown here is derived from an EMBL/GenBank/DDBJ whole genome shotgun (WGS) entry which is preliminary data.</text>
</comment>